<evidence type="ECO:0000313" key="5">
    <source>
        <dbReference type="EMBL" id="TCL38538.1"/>
    </source>
</evidence>
<accession>A0A4R1Q235</accession>
<dbReference type="OrthoDB" id="9815946at2"/>
<dbReference type="Pfam" id="PF03480">
    <property type="entry name" value="DctP"/>
    <property type="match status" value="1"/>
</dbReference>
<proteinExistence type="inferred from homology"/>
<organism evidence="5 6">
    <name type="scientific">Anaerospora hongkongensis</name>
    <dbReference type="NCBI Taxonomy" id="244830"/>
    <lineage>
        <taxon>Bacteria</taxon>
        <taxon>Bacillati</taxon>
        <taxon>Bacillota</taxon>
        <taxon>Negativicutes</taxon>
        <taxon>Selenomonadales</taxon>
        <taxon>Sporomusaceae</taxon>
        <taxon>Anaerospora</taxon>
    </lineage>
</organism>
<reference evidence="5 6" key="1">
    <citation type="submission" date="2019-03" db="EMBL/GenBank/DDBJ databases">
        <title>Genomic Encyclopedia of Type Strains, Phase IV (KMG-IV): sequencing the most valuable type-strain genomes for metagenomic binning, comparative biology and taxonomic classification.</title>
        <authorList>
            <person name="Goeker M."/>
        </authorList>
    </citation>
    <scope>NUCLEOTIDE SEQUENCE [LARGE SCALE GENOMIC DNA]</scope>
    <source>
        <strain evidence="5 6">DSM 15969</strain>
    </source>
</reference>
<feature type="signal peptide" evidence="4">
    <location>
        <begin position="1"/>
        <end position="26"/>
    </location>
</feature>
<dbReference type="CDD" id="cd13669">
    <property type="entry name" value="PBP2_TRAP_TM0322_like"/>
    <property type="match status" value="1"/>
</dbReference>
<sequence length="342" mass="37891">MNNFLTKKFLVLAACMVVLSMFLVGCGGGSGTNAAKSGEKIVIKIAYGNNVGEPNDKAVREWGRLMKEKSKGQVEFQYFPSSQLGSQKDVTEQLTIGANVITISDGGFLMDYVPEFGVTYLPYLYDNKEQLFKLVDSDLFKDMSKKLETKGLYVVHSKWIYGDRHIIATKPVTKPADLEGLKIRVPNIRLSTEMMNAMGATATPMPLAEAYPGIMQGVINGAENPIPVHFGGKMYEGAKYLSLTRHQVNLSTWIAGTKFIEKLPPEIVAMLKETGEEAGRFLIKENEKADKECIEKMKAAGVQVVENVDRAAFKEATKDVHKKFKEFPADLYDKVVAIINSK</sequence>
<evidence type="ECO:0000313" key="6">
    <source>
        <dbReference type="Proteomes" id="UP000295063"/>
    </source>
</evidence>
<keyword evidence="5" id="KW-0675">Receptor</keyword>
<gene>
    <name evidence="5" type="ORF">EV210_10310</name>
</gene>
<feature type="chain" id="PRO_5039015660" evidence="4">
    <location>
        <begin position="27"/>
        <end position="342"/>
    </location>
</feature>
<evidence type="ECO:0000256" key="4">
    <source>
        <dbReference type="SAM" id="SignalP"/>
    </source>
</evidence>
<evidence type="ECO:0000256" key="3">
    <source>
        <dbReference type="ARBA" id="ARBA00022729"/>
    </source>
</evidence>
<evidence type="ECO:0000256" key="2">
    <source>
        <dbReference type="ARBA" id="ARBA00022448"/>
    </source>
</evidence>
<dbReference type="AlphaFoldDB" id="A0A4R1Q235"/>
<keyword evidence="3 4" id="KW-0732">Signal</keyword>
<dbReference type="PANTHER" id="PTHR33376">
    <property type="match status" value="1"/>
</dbReference>
<dbReference type="InterPro" id="IPR038404">
    <property type="entry name" value="TRAP_DctP_sf"/>
</dbReference>
<dbReference type="InterPro" id="IPR004682">
    <property type="entry name" value="TRAP_DctP"/>
</dbReference>
<dbReference type="PANTHER" id="PTHR33376:SF7">
    <property type="entry name" value="C4-DICARBOXYLATE-BINDING PROTEIN DCTB"/>
    <property type="match status" value="1"/>
</dbReference>
<dbReference type="Proteomes" id="UP000295063">
    <property type="component" value="Unassembled WGS sequence"/>
</dbReference>
<protein>
    <submittedName>
        <fullName evidence="5">Tripartite ATP-independent transporter DctP family solute receptor</fullName>
    </submittedName>
</protein>
<dbReference type="InterPro" id="IPR018389">
    <property type="entry name" value="DctP_fam"/>
</dbReference>
<dbReference type="NCBIfam" id="TIGR00787">
    <property type="entry name" value="dctP"/>
    <property type="match status" value="1"/>
</dbReference>
<name>A0A4R1Q235_9FIRM</name>
<dbReference type="GO" id="GO:0030288">
    <property type="term" value="C:outer membrane-bounded periplasmic space"/>
    <property type="evidence" value="ECO:0007669"/>
    <property type="project" value="InterPro"/>
</dbReference>
<comment type="similarity">
    <text evidence="1">Belongs to the bacterial solute-binding protein 7 family.</text>
</comment>
<evidence type="ECO:0000256" key="1">
    <source>
        <dbReference type="ARBA" id="ARBA00009023"/>
    </source>
</evidence>
<dbReference type="EMBL" id="SLUI01000003">
    <property type="protein sequence ID" value="TCL38538.1"/>
    <property type="molecule type" value="Genomic_DNA"/>
</dbReference>
<dbReference type="Gene3D" id="3.40.190.170">
    <property type="entry name" value="Bacterial extracellular solute-binding protein, family 7"/>
    <property type="match status" value="1"/>
</dbReference>
<comment type="caution">
    <text evidence="5">The sequence shown here is derived from an EMBL/GenBank/DDBJ whole genome shotgun (WGS) entry which is preliminary data.</text>
</comment>
<dbReference type="PROSITE" id="PS51257">
    <property type="entry name" value="PROKAR_LIPOPROTEIN"/>
    <property type="match status" value="1"/>
</dbReference>
<dbReference type="NCBIfam" id="NF037995">
    <property type="entry name" value="TRAP_S1"/>
    <property type="match status" value="1"/>
</dbReference>
<keyword evidence="2" id="KW-0813">Transport</keyword>
<dbReference type="RefSeq" id="WP_132076436.1">
    <property type="nucleotide sequence ID" value="NZ_SLUI01000003.1"/>
</dbReference>
<dbReference type="GO" id="GO:0055085">
    <property type="term" value="P:transmembrane transport"/>
    <property type="evidence" value="ECO:0007669"/>
    <property type="project" value="InterPro"/>
</dbReference>
<keyword evidence="6" id="KW-1185">Reference proteome</keyword>
<dbReference type="PIRSF" id="PIRSF006470">
    <property type="entry name" value="DctB"/>
    <property type="match status" value="1"/>
</dbReference>